<dbReference type="Proteomes" id="UP001189624">
    <property type="component" value="Chromosome 8"/>
</dbReference>
<dbReference type="InterPro" id="IPR000528">
    <property type="entry name" value="Plant_nsLTP"/>
</dbReference>
<dbReference type="InterPro" id="IPR016140">
    <property type="entry name" value="Bifunc_inhib/LTP/seed_store"/>
</dbReference>
<dbReference type="PANTHER" id="PTHR33076">
    <property type="entry name" value="NON-SPECIFIC LIPID-TRANSFER PROTEIN 2-RELATED"/>
    <property type="match status" value="1"/>
</dbReference>
<keyword evidence="3" id="KW-0446">Lipid-binding</keyword>
<dbReference type="GO" id="GO:0006869">
    <property type="term" value="P:lipid transport"/>
    <property type="evidence" value="ECO:0007669"/>
    <property type="project" value="InterPro"/>
</dbReference>
<accession>A0AA86T446</accession>
<keyword evidence="3" id="KW-0813">Transport</keyword>
<dbReference type="InterPro" id="IPR036312">
    <property type="entry name" value="Bifun_inhib/LTP/seed_sf"/>
</dbReference>
<dbReference type="AlphaFoldDB" id="A0AA86T446"/>
<dbReference type="SUPFAM" id="SSF47699">
    <property type="entry name" value="Bifunctional inhibitor/lipid-transfer protein/seed storage 2S albumin"/>
    <property type="match status" value="2"/>
</dbReference>
<feature type="chain" id="PRO_5041674858" description="Non-specific lipid-transfer protein" evidence="4">
    <location>
        <begin position="25"/>
        <end position="230"/>
    </location>
</feature>
<evidence type="ECO:0000256" key="3">
    <source>
        <dbReference type="RuleBase" id="RU000628"/>
    </source>
</evidence>
<evidence type="ECO:0000256" key="2">
    <source>
        <dbReference type="ARBA" id="ARBA00023157"/>
    </source>
</evidence>
<feature type="domain" description="Bifunctional inhibitor/plant lipid transfer protein/seed storage helical" evidence="5">
    <location>
        <begin position="143"/>
        <end position="228"/>
    </location>
</feature>
<comment type="function">
    <text evidence="3">Plant non-specific lipid-transfer proteins transfer phospholipids as well as galactolipids across membranes. May play a role in wax or cutin deposition in the cell walls of expanding epidermal cells and certain secretory tissues.</text>
</comment>
<name>A0AA86T446_9FABA</name>
<proteinExistence type="inferred from homology"/>
<dbReference type="EMBL" id="OY731405">
    <property type="protein sequence ID" value="CAJ1971285.1"/>
    <property type="molecule type" value="Genomic_DNA"/>
</dbReference>
<dbReference type="CDD" id="cd01960">
    <property type="entry name" value="nsLTP1"/>
    <property type="match status" value="2"/>
</dbReference>
<evidence type="ECO:0000259" key="5">
    <source>
        <dbReference type="SMART" id="SM00499"/>
    </source>
</evidence>
<dbReference type="Gene3D" id="1.10.110.10">
    <property type="entry name" value="Plant lipid-transfer and hydrophobic proteins"/>
    <property type="match status" value="2"/>
</dbReference>
<organism evidence="6 7">
    <name type="scientific">Sphenostylis stenocarpa</name>
    <dbReference type="NCBI Taxonomy" id="92480"/>
    <lineage>
        <taxon>Eukaryota</taxon>
        <taxon>Viridiplantae</taxon>
        <taxon>Streptophyta</taxon>
        <taxon>Embryophyta</taxon>
        <taxon>Tracheophyta</taxon>
        <taxon>Spermatophyta</taxon>
        <taxon>Magnoliopsida</taxon>
        <taxon>eudicotyledons</taxon>
        <taxon>Gunneridae</taxon>
        <taxon>Pentapetalae</taxon>
        <taxon>rosids</taxon>
        <taxon>fabids</taxon>
        <taxon>Fabales</taxon>
        <taxon>Fabaceae</taxon>
        <taxon>Papilionoideae</taxon>
        <taxon>50 kb inversion clade</taxon>
        <taxon>NPAAA clade</taxon>
        <taxon>indigoferoid/millettioid clade</taxon>
        <taxon>Phaseoleae</taxon>
        <taxon>Sphenostylis</taxon>
    </lineage>
</organism>
<dbReference type="Pfam" id="PF00234">
    <property type="entry name" value="Tryp_alpha_amyl"/>
    <property type="match status" value="1"/>
</dbReference>
<dbReference type="GO" id="GO:0008289">
    <property type="term" value="F:lipid binding"/>
    <property type="evidence" value="ECO:0007669"/>
    <property type="project" value="UniProtKB-KW"/>
</dbReference>
<evidence type="ECO:0000313" key="6">
    <source>
        <dbReference type="EMBL" id="CAJ1971285.1"/>
    </source>
</evidence>
<comment type="similarity">
    <text evidence="1 3">Belongs to the plant LTP family.</text>
</comment>
<gene>
    <name evidence="6" type="ORF">AYBTSS11_LOCUS23285</name>
</gene>
<dbReference type="Gramene" id="rna-AYBTSS11_LOCUS23285">
    <property type="protein sequence ID" value="CAJ1971285.1"/>
    <property type="gene ID" value="gene-AYBTSS11_LOCUS23285"/>
</dbReference>
<evidence type="ECO:0000256" key="1">
    <source>
        <dbReference type="ARBA" id="ARBA00009748"/>
    </source>
</evidence>
<reference evidence="6" key="1">
    <citation type="submission" date="2023-10" db="EMBL/GenBank/DDBJ databases">
        <authorList>
            <person name="Domelevo Entfellner J.-B."/>
        </authorList>
    </citation>
    <scope>NUCLEOTIDE SEQUENCE</scope>
</reference>
<sequence>MKSTFVSLLLVLVLTNGGMEGAQGFSCEIAKIMLIPCLDFVTDKVDTPSTACCRGLSAVKASAPTKDDVRAACKCLKEGITHIPNLNFQRAQELPTLCDVDVGFPITKDVNCTKTGGGRNGTLKMGTLLGIFADMEASRGYNCDKARRSVLPCLSFVMDNADAPSTQCCKGVKEVKASAPSKPELRAACLCIKEALFYNLNLNYRKVKALPGLCKVDLGFPVSINVNCDR</sequence>
<evidence type="ECO:0000313" key="7">
    <source>
        <dbReference type="Proteomes" id="UP001189624"/>
    </source>
</evidence>
<dbReference type="PRINTS" id="PR00382">
    <property type="entry name" value="LIPIDTRNSFER"/>
</dbReference>
<protein>
    <recommendedName>
        <fullName evidence="3">Non-specific lipid-transfer protein</fullName>
    </recommendedName>
</protein>
<dbReference type="Pfam" id="PF14368">
    <property type="entry name" value="LTP_2"/>
    <property type="match status" value="1"/>
</dbReference>
<keyword evidence="4" id="KW-0732">Signal</keyword>
<feature type="signal peptide" evidence="4">
    <location>
        <begin position="1"/>
        <end position="24"/>
    </location>
</feature>
<keyword evidence="7" id="KW-1185">Reference proteome</keyword>
<keyword evidence="2" id="KW-1015">Disulfide bond</keyword>
<feature type="domain" description="Bifunctional inhibitor/plant lipid transfer protein/seed storage helical" evidence="5">
    <location>
        <begin position="27"/>
        <end position="112"/>
    </location>
</feature>
<dbReference type="SMART" id="SM00499">
    <property type="entry name" value="AAI"/>
    <property type="match status" value="2"/>
</dbReference>
<evidence type="ECO:0000256" key="4">
    <source>
        <dbReference type="SAM" id="SignalP"/>
    </source>
</evidence>